<organism evidence="1 2">
    <name type="scientific">Ovis ammon polii</name>
    <dbReference type="NCBI Taxonomy" id="230172"/>
    <lineage>
        <taxon>Eukaryota</taxon>
        <taxon>Metazoa</taxon>
        <taxon>Chordata</taxon>
        <taxon>Craniata</taxon>
        <taxon>Vertebrata</taxon>
        <taxon>Euteleostomi</taxon>
        <taxon>Mammalia</taxon>
        <taxon>Eutheria</taxon>
        <taxon>Laurasiatheria</taxon>
        <taxon>Artiodactyla</taxon>
        <taxon>Ruminantia</taxon>
        <taxon>Pecora</taxon>
        <taxon>Bovidae</taxon>
        <taxon>Caprinae</taxon>
        <taxon>Ovis</taxon>
    </lineage>
</organism>
<protein>
    <submittedName>
        <fullName evidence="1">Uncharacterized protein</fullName>
    </submittedName>
</protein>
<gene>
    <name evidence="1" type="ORF">MG293_015893</name>
</gene>
<reference evidence="1" key="1">
    <citation type="submission" date="2022-03" db="EMBL/GenBank/DDBJ databases">
        <title>Genomic analyses of argali, domestic sheep and their hybrids provide insights into chromosomal evolution, heterosis and genetic basis of agronomic traits.</title>
        <authorList>
            <person name="Li M."/>
        </authorList>
    </citation>
    <scope>NUCLEOTIDE SEQUENCE</scope>
    <source>
        <strain evidence="1">CAU-MHL-2022a</strain>
        <tissue evidence="1">Skin</tissue>
    </source>
</reference>
<accession>A0AAD4Y587</accession>
<name>A0AAD4Y587_OVIAM</name>
<evidence type="ECO:0000313" key="1">
    <source>
        <dbReference type="EMBL" id="KAI4535033.1"/>
    </source>
</evidence>
<dbReference type="Proteomes" id="UP001214576">
    <property type="component" value="Unassembled WGS sequence"/>
</dbReference>
<sequence>MDRSLPVDRGPRDDPALGVIASHVSARPCRSMPALTDEPPVLGTSVRPCGLLLPVAASSGVIPAAVLQARVFPTGGSHLEVVALLPGTAISMDVMPQTRTIHDQDQVISTARGVLIPTNSSWMQSVPTKLASATLRKYHIILKAGKRKTEDDVGGREDTVGEKVRERKASTFRRKEILGEKGTSTRRMLERAGG</sequence>
<keyword evidence="2" id="KW-1185">Reference proteome</keyword>
<proteinExistence type="predicted"/>
<comment type="caution">
    <text evidence="1">The sequence shown here is derived from an EMBL/GenBank/DDBJ whole genome shotgun (WGS) entry which is preliminary data.</text>
</comment>
<evidence type="ECO:0000313" key="2">
    <source>
        <dbReference type="Proteomes" id="UP001214576"/>
    </source>
</evidence>
<dbReference type="AlphaFoldDB" id="A0AAD4Y587"/>
<dbReference type="EMBL" id="JAKZEL010000019">
    <property type="protein sequence ID" value="KAI4535033.1"/>
    <property type="molecule type" value="Genomic_DNA"/>
</dbReference>